<dbReference type="InterPro" id="IPR012338">
    <property type="entry name" value="Beta-lactam/transpept-like"/>
</dbReference>
<protein>
    <submittedName>
        <fullName evidence="4">Beta-lactamase/transpeptidase-like protein</fullName>
    </submittedName>
</protein>
<comment type="similarity">
    <text evidence="1">Belongs to the peptidase S12 family.</text>
</comment>
<dbReference type="EMBL" id="KQ947408">
    <property type="protein sequence ID" value="KUJ21343.1"/>
    <property type="molecule type" value="Genomic_DNA"/>
</dbReference>
<accession>A0A194XMD9</accession>
<keyword evidence="5" id="KW-1185">Reference proteome</keyword>
<dbReference type="InParanoid" id="A0A194XMD9"/>
<dbReference type="SUPFAM" id="SSF56601">
    <property type="entry name" value="beta-lactamase/transpeptidase-like"/>
    <property type="match status" value="1"/>
</dbReference>
<dbReference type="RefSeq" id="XP_018075698.1">
    <property type="nucleotide sequence ID" value="XM_018211614.1"/>
</dbReference>
<dbReference type="Pfam" id="PF00144">
    <property type="entry name" value="Beta-lactamase"/>
    <property type="match status" value="1"/>
</dbReference>
<dbReference type="KEGG" id="psco:LY89DRAFT_639329"/>
<evidence type="ECO:0000313" key="4">
    <source>
        <dbReference type="EMBL" id="KUJ21343.1"/>
    </source>
</evidence>
<name>A0A194XMD9_MOLSC</name>
<evidence type="ECO:0000256" key="2">
    <source>
        <dbReference type="SAM" id="MobiDB-lite"/>
    </source>
</evidence>
<feature type="region of interest" description="Disordered" evidence="2">
    <location>
        <begin position="251"/>
        <end position="270"/>
    </location>
</feature>
<dbReference type="PANTHER" id="PTHR46825:SF14">
    <property type="entry name" value="BETA-LACTAMASE-RELATED DOMAIN-CONTAINING PROTEIN"/>
    <property type="match status" value="1"/>
</dbReference>
<dbReference type="InterPro" id="IPR001466">
    <property type="entry name" value="Beta-lactam-related"/>
</dbReference>
<organism evidence="4 5">
    <name type="scientific">Mollisia scopiformis</name>
    <name type="common">Conifer needle endophyte fungus</name>
    <name type="synonym">Phialocephala scopiformis</name>
    <dbReference type="NCBI Taxonomy" id="149040"/>
    <lineage>
        <taxon>Eukaryota</taxon>
        <taxon>Fungi</taxon>
        <taxon>Dikarya</taxon>
        <taxon>Ascomycota</taxon>
        <taxon>Pezizomycotina</taxon>
        <taxon>Leotiomycetes</taxon>
        <taxon>Helotiales</taxon>
        <taxon>Mollisiaceae</taxon>
        <taxon>Mollisia</taxon>
    </lineage>
</organism>
<dbReference type="Proteomes" id="UP000070700">
    <property type="component" value="Unassembled WGS sequence"/>
</dbReference>
<dbReference type="AlphaFoldDB" id="A0A194XMD9"/>
<evidence type="ECO:0000256" key="1">
    <source>
        <dbReference type="ARBA" id="ARBA00038215"/>
    </source>
</evidence>
<reference evidence="4 5" key="1">
    <citation type="submission" date="2015-10" db="EMBL/GenBank/DDBJ databases">
        <title>Full genome of DAOMC 229536 Phialocephala scopiformis, a fungal endophyte of spruce producing the potent anti-insectan compound rugulosin.</title>
        <authorList>
            <consortium name="DOE Joint Genome Institute"/>
            <person name="Walker A.K."/>
            <person name="Frasz S.L."/>
            <person name="Seifert K.A."/>
            <person name="Miller J.D."/>
            <person name="Mondo S.J."/>
            <person name="Labutti K."/>
            <person name="Lipzen A."/>
            <person name="Dockter R."/>
            <person name="Kennedy M."/>
            <person name="Grigoriev I.V."/>
            <person name="Spatafora J.W."/>
        </authorList>
    </citation>
    <scope>NUCLEOTIDE SEQUENCE [LARGE SCALE GENOMIC DNA]</scope>
    <source>
        <strain evidence="4 5">CBS 120377</strain>
    </source>
</reference>
<proteinExistence type="inferred from homology"/>
<dbReference type="InterPro" id="IPR050491">
    <property type="entry name" value="AmpC-like"/>
</dbReference>
<evidence type="ECO:0000259" key="3">
    <source>
        <dbReference type="Pfam" id="PF00144"/>
    </source>
</evidence>
<dbReference type="PANTHER" id="PTHR46825">
    <property type="entry name" value="D-ALANYL-D-ALANINE-CARBOXYPEPTIDASE/ENDOPEPTIDASE AMPH"/>
    <property type="match status" value="1"/>
</dbReference>
<gene>
    <name evidence="4" type="ORF">LY89DRAFT_639329</name>
</gene>
<dbReference type="OrthoDB" id="5946976at2759"/>
<sequence length="529" mass="57844">MKGTVELLSLLGSTIKDICASSGTPGLSLGVLHHSAVLFRENYGYRDVEARQKPDSDTIYGTASLTKAFTSSLLGIFVDEGKIAWDTPLHDVLPDFLRNDEINSATIVDVLGQRTGLAKGNNYWFGNDNGLLLEQCQAVPIVNYLTAIEPFRASRSSNNWHYALAGQVVDDRILTPLGLKRTVFWNDLNQENVAKPYVALDDGSSYSIPYPKLADGTLMGSAMGLRSSVNDLLTWSKALLDGLADQRHSGLTSTNGLPLKQPKTIMDGKSPLSSSYPGKMGLGWMLTTTPSKIGGGGANAMLLEEMPNVGEDSPGIELIYYQGSTSGYTTSLLLVPETQSAIIVLANSMGLNDAADWVSQAVLEVLLNTTKPADHAALSRETAKKQVSTFPSMNQTLQKDRTLGTSPRELGKYVGAYYNSIKNFFIETCIEDGELHFAFQGLRDHQSWPLKHYNYDTFSWIISRDECVKRARFAAASPGLYLLEFVHSEDNIVALQWKHDPGFKQPEEFTKASKPYGNGGLSQIPLAIL</sequence>
<dbReference type="Gene3D" id="3.40.710.10">
    <property type="entry name" value="DD-peptidase/beta-lactamase superfamily"/>
    <property type="match status" value="1"/>
</dbReference>
<evidence type="ECO:0000313" key="5">
    <source>
        <dbReference type="Proteomes" id="UP000070700"/>
    </source>
</evidence>
<dbReference type="Gene3D" id="2.40.128.600">
    <property type="match status" value="1"/>
</dbReference>
<dbReference type="GeneID" id="28821340"/>
<feature type="domain" description="Beta-lactamase-related" evidence="3">
    <location>
        <begin position="15"/>
        <end position="355"/>
    </location>
</feature>